<keyword evidence="1" id="KW-0472">Membrane</keyword>
<keyword evidence="1" id="KW-0812">Transmembrane</keyword>
<dbReference type="EMBL" id="PCXE01000039">
    <property type="protein sequence ID" value="PIR26092.1"/>
    <property type="molecule type" value="Genomic_DNA"/>
</dbReference>
<reference evidence="2 3" key="1">
    <citation type="submission" date="2017-09" db="EMBL/GenBank/DDBJ databases">
        <title>Depth-based differentiation of microbial function through sediment-hosted aquifers and enrichment of novel symbionts in the deep terrestrial subsurface.</title>
        <authorList>
            <person name="Probst A.J."/>
            <person name="Ladd B."/>
            <person name="Jarett J.K."/>
            <person name="Geller-Mcgrath D.E."/>
            <person name="Sieber C.M."/>
            <person name="Emerson J.B."/>
            <person name="Anantharaman K."/>
            <person name="Thomas B.C."/>
            <person name="Malmstrom R."/>
            <person name="Stieglmeier M."/>
            <person name="Klingl A."/>
            <person name="Woyke T."/>
            <person name="Ryan C.M."/>
            <person name="Banfield J.F."/>
        </authorList>
    </citation>
    <scope>NUCLEOTIDE SEQUENCE [LARGE SCALE GENOMIC DNA]</scope>
    <source>
        <strain evidence="2">CG11_big_fil_rev_8_21_14_0_20_43_10</strain>
    </source>
</reference>
<feature type="transmembrane region" description="Helical" evidence="1">
    <location>
        <begin position="117"/>
        <end position="137"/>
    </location>
</feature>
<evidence type="ECO:0000256" key="1">
    <source>
        <dbReference type="SAM" id="Phobius"/>
    </source>
</evidence>
<proteinExistence type="predicted"/>
<keyword evidence="1" id="KW-1133">Transmembrane helix</keyword>
<dbReference type="GO" id="GO:0003677">
    <property type="term" value="F:DNA binding"/>
    <property type="evidence" value="ECO:0007669"/>
    <property type="project" value="InterPro"/>
</dbReference>
<evidence type="ECO:0008006" key="4">
    <source>
        <dbReference type="Google" id="ProtNLM"/>
    </source>
</evidence>
<dbReference type="AlphaFoldDB" id="A0A2H0PVL9"/>
<protein>
    <recommendedName>
        <fullName evidence="4">HTH cro/C1-type domain-containing protein</fullName>
    </recommendedName>
</protein>
<dbReference type="SUPFAM" id="SSF47413">
    <property type="entry name" value="lambda repressor-like DNA-binding domains"/>
    <property type="match status" value="1"/>
</dbReference>
<evidence type="ECO:0000313" key="3">
    <source>
        <dbReference type="Proteomes" id="UP000236846"/>
    </source>
</evidence>
<dbReference type="InterPro" id="IPR010982">
    <property type="entry name" value="Lambda_DNA-bd_dom_sf"/>
</dbReference>
<evidence type="ECO:0000313" key="2">
    <source>
        <dbReference type="EMBL" id="PIR26092.1"/>
    </source>
</evidence>
<dbReference type="InterPro" id="IPR001387">
    <property type="entry name" value="Cro/C1-type_HTH"/>
</dbReference>
<dbReference type="Gene3D" id="2.60.40.10">
    <property type="entry name" value="Immunoglobulins"/>
    <property type="match status" value="1"/>
</dbReference>
<comment type="caution">
    <text evidence="2">The sequence shown here is derived from an EMBL/GenBank/DDBJ whole genome shotgun (WGS) entry which is preliminary data.</text>
</comment>
<dbReference type="CDD" id="cd00093">
    <property type="entry name" value="HTH_XRE"/>
    <property type="match status" value="1"/>
</dbReference>
<dbReference type="Gene3D" id="1.10.260.40">
    <property type="entry name" value="lambda repressor-like DNA-binding domains"/>
    <property type="match status" value="1"/>
</dbReference>
<dbReference type="InterPro" id="IPR013783">
    <property type="entry name" value="Ig-like_fold"/>
</dbReference>
<dbReference type="Proteomes" id="UP000236846">
    <property type="component" value="Unassembled WGS sequence"/>
</dbReference>
<organism evidence="2 3">
    <name type="scientific">Candidatus Brennerbacteria bacterium CG11_big_fil_rev_8_21_14_0_20_43_10</name>
    <dbReference type="NCBI Taxonomy" id="1974523"/>
    <lineage>
        <taxon>Bacteria</taxon>
        <taxon>Candidatus Brenneribacteriota</taxon>
    </lineage>
</organism>
<name>A0A2H0PVL9_9BACT</name>
<gene>
    <name evidence="2" type="ORF">COV41_02260</name>
</gene>
<accession>A0A2H0PVL9</accession>
<sequence length="251" mass="28584">MARDETDIQHHTIGDVLRSVRERAGFSIEKFSQTSGVRDAYLIAFERNSFGELPSQPYILGILKKYSVLCDVSYEELFTVCVASGCCKTSGKLDTLPKNRFAQPKHFLWEKFDMHPALWLAIAVAAYVLFQIGYLAMPVRIILSQQYDVSHDNPVVLEGMFRGYVRAAWLNGEYISIKQNTFRQSVYLNPGVNTIEIRAVNFFRSETTQKKIIVYEKQREQTVQSELIEQIASPEPTMLNASFAPTPSPEI</sequence>
<dbReference type="Pfam" id="PF13413">
    <property type="entry name" value="HTH_25"/>
    <property type="match status" value="1"/>
</dbReference>